<proteinExistence type="inferred from homology"/>
<evidence type="ECO:0000313" key="16">
    <source>
        <dbReference type="EMBL" id="EDO34745.1"/>
    </source>
</evidence>
<dbReference type="InterPro" id="IPR050164">
    <property type="entry name" value="Peptidase_C19"/>
</dbReference>
<dbReference type="Pfam" id="PF12436">
    <property type="entry name" value="USP7_ICP0_bdg"/>
    <property type="match status" value="1"/>
</dbReference>
<evidence type="ECO:0000259" key="14">
    <source>
        <dbReference type="PROSITE" id="PS50144"/>
    </source>
</evidence>
<evidence type="ECO:0000256" key="7">
    <source>
        <dbReference type="ARBA" id="ARBA00022786"/>
    </source>
</evidence>
<dbReference type="PROSITE" id="PS50144">
    <property type="entry name" value="MATH"/>
    <property type="match status" value="1"/>
</dbReference>
<evidence type="ECO:0000256" key="5">
    <source>
        <dbReference type="ARBA" id="ARBA00021393"/>
    </source>
</evidence>
<dbReference type="InterPro" id="IPR001394">
    <property type="entry name" value="Peptidase_C19_UCH"/>
</dbReference>
<dbReference type="CDD" id="cd02659">
    <property type="entry name" value="peptidase_C19C"/>
    <property type="match status" value="1"/>
</dbReference>
<evidence type="ECO:0000256" key="9">
    <source>
        <dbReference type="ARBA" id="ARBA00022807"/>
    </source>
</evidence>
<dbReference type="OMA" id="HTAHHRF"/>
<organism evidence="16 17">
    <name type="scientific">Nematostella vectensis</name>
    <name type="common">Starlet sea anemone</name>
    <dbReference type="NCBI Taxonomy" id="45351"/>
    <lineage>
        <taxon>Eukaryota</taxon>
        <taxon>Metazoa</taxon>
        <taxon>Cnidaria</taxon>
        <taxon>Anthozoa</taxon>
        <taxon>Hexacorallia</taxon>
        <taxon>Actiniaria</taxon>
        <taxon>Edwardsiidae</taxon>
        <taxon>Nematostella</taxon>
    </lineage>
</organism>
<dbReference type="Gene3D" id="3.90.70.10">
    <property type="entry name" value="Cysteine proteinases"/>
    <property type="match status" value="1"/>
</dbReference>
<dbReference type="InterPro" id="IPR002083">
    <property type="entry name" value="MATH/TRAF_dom"/>
</dbReference>
<dbReference type="EC" id="3.4.19.12" evidence="4"/>
<dbReference type="InterPro" id="IPR024729">
    <property type="entry name" value="USP7_ICP0-binding_dom"/>
</dbReference>
<dbReference type="InterPro" id="IPR028889">
    <property type="entry name" value="USP"/>
</dbReference>
<dbReference type="FunFam" id="2.60.210.10:FF:000006">
    <property type="entry name" value="Ubiquitin carboxyl-terminal hydrolase 7"/>
    <property type="match status" value="1"/>
</dbReference>
<dbReference type="Gene3D" id="3.10.20.90">
    <property type="entry name" value="Phosphatidylinositol 3-kinase Catalytic Subunit, Chain A, domain 1"/>
    <property type="match status" value="2"/>
</dbReference>
<dbReference type="Pfam" id="PF22486">
    <property type="entry name" value="MATH_2"/>
    <property type="match status" value="1"/>
</dbReference>
<evidence type="ECO:0000256" key="3">
    <source>
        <dbReference type="ARBA" id="ARBA00009085"/>
    </source>
</evidence>
<dbReference type="SUPFAM" id="SSF49599">
    <property type="entry name" value="TRAF domain-like"/>
    <property type="match status" value="1"/>
</dbReference>
<accession>A7SNG8</accession>
<evidence type="ECO:0000256" key="4">
    <source>
        <dbReference type="ARBA" id="ARBA00012759"/>
    </source>
</evidence>
<gene>
    <name evidence="16" type="ORF">NEMVEDRAFT_v1g172482</name>
</gene>
<evidence type="ECO:0000256" key="2">
    <source>
        <dbReference type="ARBA" id="ARBA00004123"/>
    </source>
</evidence>
<dbReference type="GO" id="GO:0005829">
    <property type="term" value="C:cytosol"/>
    <property type="evidence" value="ECO:0000318"/>
    <property type="project" value="GO_Central"/>
</dbReference>
<evidence type="ECO:0000256" key="6">
    <source>
        <dbReference type="ARBA" id="ARBA00022670"/>
    </source>
</evidence>
<dbReference type="PhylomeDB" id="A7SNG8"/>
<dbReference type="GO" id="GO:0004843">
    <property type="term" value="F:cysteine-type deubiquitinase activity"/>
    <property type="evidence" value="ECO:0000318"/>
    <property type="project" value="GO_Central"/>
</dbReference>
<dbReference type="FunCoup" id="A7SNG8">
    <property type="interactions" value="988"/>
</dbReference>
<feature type="domain" description="USP" evidence="15">
    <location>
        <begin position="197"/>
        <end position="503"/>
    </location>
</feature>
<dbReference type="GO" id="GO:0016579">
    <property type="term" value="P:protein deubiquitination"/>
    <property type="evidence" value="ECO:0007669"/>
    <property type="project" value="InterPro"/>
</dbReference>
<dbReference type="InterPro" id="IPR008974">
    <property type="entry name" value="TRAF-like"/>
</dbReference>
<protein>
    <recommendedName>
        <fullName evidence="5">Ubiquitin carboxyl-terminal hydrolase 7</fullName>
        <ecNumber evidence="4">3.4.19.12</ecNumber>
    </recommendedName>
    <alternativeName>
        <fullName evidence="12">Ubiquitin thioesterase 7</fullName>
    </alternativeName>
    <alternativeName>
        <fullName evidence="11">Ubiquitin-specific-processing protease 7</fullName>
    </alternativeName>
</protein>
<dbReference type="SMART" id="SM00061">
    <property type="entry name" value="MATH"/>
    <property type="match status" value="1"/>
</dbReference>
<dbReference type="PROSITE" id="PS50235">
    <property type="entry name" value="USP_3"/>
    <property type="match status" value="1"/>
</dbReference>
<evidence type="ECO:0000256" key="11">
    <source>
        <dbReference type="ARBA" id="ARBA00031500"/>
    </source>
</evidence>
<keyword evidence="6" id="KW-0645">Protease</keyword>
<keyword evidence="9" id="KW-0788">Thiol protease</keyword>
<keyword evidence="8" id="KW-0378">Hydrolase</keyword>
<feature type="compositionally biased region" description="Polar residues" evidence="13">
    <location>
        <begin position="22"/>
        <end position="35"/>
    </location>
</feature>
<evidence type="ECO:0000256" key="13">
    <source>
        <dbReference type="SAM" id="MobiDB-lite"/>
    </source>
</evidence>
<feature type="domain" description="MATH" evidence="14">
    <location>
        <begin position="50"/>
        <end position="178"/>
    </location>
</feature>
<comment type="catalytic activity">
    <reaction evidence="1">
        <text>Thiol-dependent hydrolysis of ester, thioester, amide, peptide and isopeptide bonds formed by the C-terminal Gly of ubiquitin (a 76-residue protein attached to proteins as an intracellular targeting signal).</text>
        <dbReference type="EC" id="3.4.19.12"/>
    </reaction>
</comment>
<sequence>MMNTDGNGSDPEDMDTKEDVGSDTTMATNGSNSPKQADDVAMEEDTARPEGTIRFTLPNFSKMDKTILSDPIYVRNLPWRIMLMPRYSSHGHERVKSLGFFLQCNPETETLSWSCQASARLTLVSQKEGVEDFSRKISHLFFAKENDWGFSHFVAWSDVLDPSKGYISKDSITVEVYVSADAPHGVAWDSKKHTGYVGLKNQGATCYMNSLLQTLYFTCALRKAVYQMPTENDDLGKSVAFALQRVFYELQHSDKAVGTKKLTKSFGWETLDSFMQHDVQELCRVLLDNMESKMKGTCVEGTIPRLLEGKLFSYIKCTKVDYVSTRLEPFYDIQLNVKGKKNIHDSFKEYCASELLDGDNKYDAGEHGLQEAKKGVMFKKFPPVLHLQLMRFQYDPVADANVKINDRYEFYDKIDLDRYLQELEDTPAVYTLHAVLVHSGDNHGGHYVVYINPKGDGRWCKFDDDVVSLATKQEAIDNNFGGYEDDVTVKHCTNAYMLVYIRDSHINEILEEVTNNEIPDTLVSRLQEERRLEVQRRKERTEAHLYITVEVVTEDQFCGHHGSDLFDFEKVKTKHFKVLKSLKMQEVLQVLADGIGYPVDQIRPWPLQQRSNGTTRPAVFDMESDIDKPIGQLVDASSWVIFLETVDPENGTAPLPSYDKKGDVLLFFKYYDPAQRVLALVGHLYVPLVTKFSELMPYLCEKAGLPQGTPLFMFEEVKINYAEQIRDTSLTIEHGVEELMDGDIICYQRSDNELLETSELPTVIEYFRDLHHRVEVLFCNKNQPDDPGFTVVLSQRMNYTQVAKAVATHLEVDPMKLQFFKGQIYRDAPGNALRCTFEGTLRDLLIYYKPRGPKKLFYQILSIPINQLENKRQFKCIWLNDSKEEQELVLWPNKEATVGDLLEEAKSHVDCTSTGKLRLLEIISAKVFNTINNDVPLEHLVSQGQRIFRIEEIPSDEIDLKTDEILIPVAHFNKEVYQTFGTPFLVRVSDGESISNLRDRVKAKVDIIDKEFDKIKLAIVHMGRVNYLPDELDKVISIKDFQPQITTNSQQIGKPWLGLDHVNKAPKRTRYNYLERPIKIHN</sequence>
<dbReference type="Gene3D" id="2.60.210.10">
    <property type="entry name" value="Apoptosis, Tumor Necrosis Factor Receptor Associated Protein 2, Chain A"/>
    <property type="match status" value="1"/>
</dbReference>
<dbReference type="eggNOG" id="KOG1863">
    <property type="taxonomic scope" value="Eukaryota"/>
</dbReference>
<dbReference type="InterPro" id="IPR018200">
    <property type="entry name" value="USP_CS"/>
</dbReference>
<evidence type="ECO:0000256" key="12">
    <source>
        <dbReference type="ARBA" id="ARBA00031508"/>
    </source>
</evidence>
<name>A7SNG8_NEMVE</name>
<dbReference type="PANTHER" id="PTHR24006:SF644">
    <property type="entry name" value="UBIQUITIN CARBOXYL-TERMINAL HYDROLASE 7"/>
    <property type="match status" value="1"/>
</dbReference>
<dbReference type="GO" id="GO:0006508">
    <property type="term" value="P:proteolysis"/>
    <property type="evidence" value="ECO:0007669"/>
    <property type="project" value="UniProtKB-KW"/>
</dbReference>
<evidence type="ECO:0000313" key="17">
    <source>
        <dbReference type="Proteomes" id="UP000001593"/>
    </source>
</evidence>
<dbReference type="GO" id="GO:0031647">
    <property type="term" value="P:regulation of protein stability"/>
    <property type="evidence" value="ECO:0000318"/>
    <property type="project" value="GO_Central"/>
</dbReference>
<dbReference type="InParanoid" id="A7SNG8"/>
<evidence type="ECO:0000259" key="15">
    <source>
        <dbReference type="PROSITE" id="PS50235"/>
    </source>
</evidence>
<dbReference type="PROSITE" id="PS00972">
    <property type="entry name" value="USP_1"/>
    <property type="match status" value="1"/>
</dbReference>
<dbReference type="SUPFAM" id="SSF54001">
    <property type="entry name" value="Cysteine proteinases"/>
    <property type="match status" value="1"/>
</dbReference>
<dbReference type="PANTHER" id="PTHR24006">
    <property type="entry name" value="UBIQUITIN CARBOXYL-TERMINAL HYDROLASE"/>
    <property type="match status" value="1"/>
</dbReference>
<evidence type="ECO:0000256" key="1">
    <source>
        <dbReference type="ARBA" id="ARBA00000707"/>
    </source>
</evidence>
<dbReference type="EMBL" id="DS469720">
    <property type="protein sequence ID" value="EDO34745.1"/>
    <property type="molecule type" value="Genomic_DNA"/>
</dbReference>
<dbReference type="GO" id="GO:0005634">
    <property type="term" value="C:nucleus"/>
    <property type="evidence" value="ECO:0000318"/>
    <property type="project" value="GO_Central"/>
</dbReference>
<feature type="region of interest" description="Disordered" evidence="13">
    <location>
        <begin position="1"/>
        <end position="49"/>
    </location>
</feature>
<keyword evidence="7" id="KW-0833">Ubl conjugation pathway</keyword>
<dbReference type="Pfam" id="PF00443">
    <property type="entry name" value="UCH"/>
    <property type="match status" value="1"/>
</dbReference>
<keyword evidence="10" id="KW-0539">Nucleus</keyword>
<evidence type="ECO:0000256" key="8">
    <source>
        <dbReference type="ARBA" id="ARBA00022801"/>
    </source>
</evidence>
<evidence type="ECO:0000256" key="10">
    <source>
        <dbReference type="ARBA" id="ARBA00023242"/>
    </source>
</evidence>
<dbReference type="Pfam" id="PF14533">
    <property type="entry name" value="USP7_C2"/>
    <property type="match status" value="1"/>
</dbReference>
<reference evidence="16 17" key="1">
    <citation type="journal article" date="2007" name="Science">
        <title>Sea anemone genome reveals ancestral eumetazoan gene repertoire and genomic organization.</title>
        <authorList>
            <person name="Putnam N.H."/>
            <person name="Srivastava M."/>
            <person name="Hellsten U."/>
            <person name="Dirks B."/>
            <person name="Chapman J."/>
            <person name="Salamov A."/>
            <person name="Terry A."/>
            <person name="Shapiro H."/>
            <person name="Lindquist E."/>
            <person name="Kapitonov V.V."/>
            <person name="Jurka J."/>
            <person name="Genikhovich G."/>
            <person name="Grigoriev I.V."/>
            <person name="Lucas S.M."/>
            <person name="Steele R.E."/>
            <person name="Finnerty J.R."/>
            <person name="Technau U."/>
            <person name="Martindale M.Q."/>
            <person name="Rokhsar D.S."/>
        </authorList>
    </citation>
    <scope>NUCLEOTIDE SEQUENCE [LARGE SCALE GENOMIC DNA]</scope>
    <source>
        <strain evidence="17">CH2 X CH6</strain>
    </source>
</reference>
<dbReference type="InterPro" id="IPR029346">
    <property type="entry name" value="USP_C"/>
</dbReference>
<dbReference type="PROSITE" id="PS00973">
    <property type="entry name" value="USP_2"/>
    <property type="match status" value="1"/>
</dbReference>
<dbReference type="FunFam" id="3.90.70.10:FF:000005">
    <property type="entry name" value="Ubiquitin carboxyl-terminal hydrolase 7"/>
    <property type="match status" value="1"/>
</dbReference>
<keyword evidence="17" id="KW-1185">Reference proteome</keyword>
<comment type="subcellular location">
    <subcellularLocation>
        <location evidence="2">Nucleus</location>
    </subcellularLocation>
</comment>
<comment type="similarity">
    <text evidence="3">Belongs to the peptidase C19 family.</text>
</comment>
<dbReference type="FunFam" id="3.10.20.90:FF:000064">
    <property type="entry name" value="Putative ubiquitin carboxyl-terminal hydrolase 7"/>
    <property type="match status" value="1"/>
</dbReference>
<dbReference type="AlphaFoldDB" id="A7SNG8"/>
<dbReference type="STRING" id="45351.A7SNG8"/>
<dbReference type="KEGG" id="nve:5506093"/>
<dbReference type="InterPro" id="IPR038765">
    <property type="entry name" value="Papain-like_cys_pep_sf"/>
</dbReference>
<dbReference type="HOGENOM" id="CLU_003532_0_0_1"/>
<dbReference type="Proteomes" id="UP000001593">
    <property type="component" value="Unassembled WGS sequence"/>
</dbReference>